<comment type="caution">
    <text evidence="5">The sequence shown here is derived from an EMBL/GenBank/DDBJ whole genome shotgun (WGS) entry which is preliminary data.</text>
</comment>
<sequence>MSDVQTPSAANATATATPAALTPPGAAAALTPARVLPADAARAVLIGRLWVPGSGPVLVTVHGERLLDISTLAPTCAELLERPDAAAAVRALREAHDSLPLEPARATWPLATVLAASDGNARPDADAGAVRLLAPCDLQVVKASGVTFVASLLERVIEEQARGDAARAVGIRQALAGILGDNLADIVPGSPQAAEVKRVLIERGAWSQYLEVGIGPDAEIFTKAPVLAAVGCGARVGILESSAWNNPEPEVVLAVASDGRIVGASLGNDVNLRDVEGRSALLLGKAKDNNASCAIGPFIRLFDDAFTLDTVRGLELSMQVEGLDGHQLQGHSSMARISRDPADLAAQAIGAHHQYPDGLMLFLGTMFAPTQDRHGPGRGFTHEVGDVVTVATPALGALVNTVDHCHRITPWTYGLRELMRDLAARGLLGAA</sequence>
<evidence type="ECO:0000256" key="2">
    <source>
        <dbReference type="ARBA" id="ARBA00022723"/>
    </source>
</evidence>
<evidence type="ECO:0000313" key="5">
    <source>
        <dbReference type="EMBL" id="MEK8026611.1"/>
    </source>
</evidence>
<dbReference type="Pfam" id="PF01557">
    <property type="entry name" value="FAA_hydrolase"/>
    <property type="match status" value="1"/>
</dbReference>
<dbReference type="PANTHER" id="PTHR42796">
    <property type="entry name" value="FUMARYLACETOACETATE HYDROLASE DOMAIN-CONTAINING PROTEIN 2A-RELATED"/>
    <property type="match status" value="1"/>
</dbReference>
<proteinExistence type="inferred from homology"/>
<keyword evidence="2" id="KW-0479">Metal-binding</keyword>
<dbReference type="InterPro" id="IPR036663">
    <property type="entry name" value="Fumarylacetoacetase_C_sf"/>
</dbReference>
<dbReference type="Proteomes" id="UP001368500">
    <property type="component" value="Unassembled WGS sequence"/>
</dbReference>
<reference evidence="5 6" key="1">
    <citation type="submission" date="2024-04" db="EMBL/GenBank/DDBJ databases">
        <title>Novel species of the genus Ideonella isolated from streams.</title>
        <authorList>
            <person name="Lu H."/>
        </authorList>
    </citation>
    <scope>NUCLEOTIDE SEQUENCE [LARGE SCALE GENOMIC DNA]</scope>
    <source>
        <strain evidence="5 6">BYS139W</strain>
    </source>
</reference>
<feature type="domain" description="Fumarylacetoacetase-like C-terminal" evidence="4">
    <location>
        <begin position="261"/>
        <end position="402"/>
    </location>
</feature>
<dbReference type="GO" id="GO:0016787">
    <property type="term" value="F:hydrolase activity"/>
    <property type="evidence" value="ECO:0007669"/>
    <property type="project" value="UniProtKB-KW"/>
</dbReference>
<evidence type="ECO:0000256" key="3">
    <source>
        <dbReference type="SAM" id="MobiDB-lite"/>
    </source>
</evidence>
<keyword evidence="5" id="KW-0378">Hydrolase</keyword>
<dbReference type="PANTHER" id="PTHR42796:SF7">
    <property type="entry name" value="2-DEHYDRO-3-DEOXY-D-ARABINONATE DEHYDRATASE"/>
    <property type="match status" value="1"/>
</dbReference>
<organism evidence="5 6">
    <name type="scientific">Pseudaquabacterium rugosum</name>
    <dbReference type="NCBI Taxonomy" id="2984194"/>
    <lineage>
        <taxon>Bacteria</taxon>
        <taxon>Pseudomonadati</taxon>
        <taxon>Pseudomonadota</taxon>
        <taxon>Betaproteobacteria</taxon>
        <taxon>Burkholderiales</taxon>
        <taxon>Sphaerotilaceae</taxon>
        <taxon>Pseudaquabacterium</taxon>
    </lineage>
</organism>
<evidence type="ECO:0000259" key="4">
    <source>
        <dbReference type="Pfam" id="PF01557"/>
    </source>
</evidence>
<evidence type="ECO:0000256" key="1">
    <source>
        <dbReference type="ARBA" id="ARBA00010211"/>
    </source>
</evidence>
<dbReference type="SUPFAM" id="SSF56529">
    <property type="entry name" value="FAH"/>
    <property type="match status" value="1"/>
</dbReference>
<dbReference type="Gene3D" id="3.90.850.10">
    <property type="entry name" value="Fumarylacetoacetase-like, C-terminal domain"/>
    <property type="match status" value="1"/>
</dbReference>
<gene>
    <name evidence="5" type="ORF">AACH11_11625</name>
</gene>
<dbReference type="RefSeq" id="WP_341374396.1">
    <property type="nucleotide sequence ID" value="NZ_JBBUTF010000009.1"/>
</dbReference>
<dbReference type="InterPro" id="IPR011234">
    <property type="entry name" value="Fumarylacetoacetase-like_C"/>
</dbReference>
<keyword evidence="6" id="KW-1185">Reference proteome</keyword>
<dbReference type="InterPro" id="IPR051121">
    <property type="entry name" value="FAH"/>
</dbReference>
<evidence type="ECO:0000313" key="6">
    <source>
        <dbReference type="Proteomes" id="UP001368500"/>
    </source>
</evidence>
<name>A0ABU9BAG4_9BURK</name>
<dbReference type="EMBL" id="JBBUTF010000009">
    <property type="protein sequence ID" value="MEK8026611.1"/>
    <property type="molecule type" value="Genomic_DNA"/>
</dbReference>
<protein>
    <submittedName>
        <fullName evidence="5">Fumarylacetoacetate hydrolase family protein</fullName>
    </submittedName>
</protein>
<accession>A0ABU9BAG4</accession>
<comment type="similarity">
    <text evidence="1">Belongs to the FAH family.</text>
</comment>
<feature type="region of interest" description="Disordered" evidence="3">
    <location>
        <begin position="1"/>
        <end position="23"/>
    </location>
</feature>